<dbReference type="AlphaFoldDB" id="A0A1G2G5I5"/>
<dbReference type="PANTHER" id="PTHR33383">
    <property type="entry name" value="MEMBRANE PROTEIN INSERTION EFFICIENCY FACTOR-RELATED"/>
    <property type="match status" value="1"/>
</dbReference>
<name>A0A1G2G5I5_9BACT</name>
<dbReference type="InterPro" id="IPR002696">
    <property type="entry name" value="Membr_insert_effic_factor_YidD"/>
</dbReference>
<proteinExistence type="inferred from homology"/>
<accession>A0A1G2G5I5</accession>
<dbReference type="NCBIfam" id="TIGR00278">
    <property type="entry name" value="membrane protein insertion efficiency factor YidD"/>
    <property type="match status" value="1"/>
</dbReference>
<organism evidence="2 3">
    <name type="scientific">Candidatus Ryanbacteria bacterium RIFCSPHIGHO2_02_FULL_45_13b</name>
    <dbReference type="NCBI Taxonomy" id="1802117"/>
    <lineage>
        <taxon>Bacteria</taxon>
        <taxon>Candidatus Ryaniibacteriota</taxon>
    </lineage>
</organism>
<sequence>MFIKISILIIHIYQQLCSPDKGVLFPSRVRTCRFFPSCSVYTVEALQMHGFLRGWWYGVRRVARCHPWHVGGYDPIS</sequence>
<reference evidence="2 3" key="1">
    <citation type="journal article" date="2016" name="Nat. Commun.">
        <title>Thousands of microbial genomes shed light on interconnected biogeochemical processes in an aquifer system.</title>
        <authorList>
            <person name="Anantharaman K."/>
            <person name="Brown C.T."/>
            <person name="Hug L.A."/>
            <person name="Sharon I."/>
            <person name="Castelle C.J."/>
            <person name="Probst A.J."/>
            <person name="Thomas B.C."/>
            <person name="Singh A."/>
            <person name="Wilkins M.J."/>
            <person name="Karaoz U."/>
            <person name="Brodie E.L."/>
            <person name="Williams K.H."/>
            <person name="Hubbard S.S."/>
            <person name="Banfield J.F."/>
        </authorList>
    </citation>
    <scope>NUCLEOTIDE SEQUENCE [LARGE SCALE GENOMIC DNA]</scope>
</reference>
<gene>
    <name evidence="2" type="ORF">A3J54_04450</name>
</gene>
<comment type="function">
    <text evidence="1">Could be involved in insertion of integral membrane proteins into the membrane.</text>
</comment>
<evidence type="ECO:0000313" key="3">
    <source>
        <dbReference type="Proteomes" id="UP000176576"/>
    </source>
</evidence>
<dbReference type="Proteomes" id="UP000176576">
    <property type="component" value="Unassembled WGS sequence"/>
</dbReference>
<dbReference type="HAMAP" id="MF_00386">
    <property type="entry name" value="UPF0161_YidD"/>
    <property type="match status" value="1"/>
</dbReference>
<evidence type="ECO:0000313" key="2">
    <source>
        <dbReference type="EMBL" id="OGZ45098.1"/>
    </source>
</evidence>
<comment type="subcellular location">
    <subcellularLocation>
        <location evidence="1">Cell membrane</location>
        <topology evidence="1">Peripheral membrane protein</topology>
        <orientation evidence="1">Cytoplasmic side</orientation>
    </subcellularLocation>
</comment>
<dbReference type="PANTHER" id="PTHR33383:SF1">
    <property type="entry name" value="MEMBRANE PROTEIN INSERTION EFFICIENCY FACTOR-RELATED"/>
    <property type="match status" value="1"/>
</dbReference>
<keyword evidence="1" id="KW-0472">Membrane</keyword>
<comment type="caution">
    <text evidence="2">The sequence shown here is derived from an EMBL/GenBank/DDBJ whole genome shotgun (WGS) entry which is preliminary data.</text>
</comment>
<comment type="similarity">
    <text evidence="1">Belongs to the UPF0161 family.</text>
</comment>
<dbReference type="GO" id="GO:0005886">
    <property type="term" value="C:plasma membrane"/>
    <property type="evidence" value="ECO:0007669"/>
    <property type="project" value="UniProtKB-SubCell"/>
</dbReference>
<dbReference type="STRING" id="1802117.A3J54_04450"/>
<keyword evidence="1" id="KW-1003">Cell membrane</keyword>
<evidence type="ECO:0000256" key="1">
    <source>
        <dbReference type="HAMAP-Rule" id="MF_00386"/>
    </source>
</evidence>
<dbReference type="SMART" id="SM01234">
    <property type="entry name" value="Haemolytic"/>
    <property type="match status" value="1"/>
</dbReference>
<dbReference type="EMBL" id="MHNN01000024">
    <property type="protein sequence ID" value="OGZ45098.1"/>
    <property type="molecule type" value="Genomic_DNA"/>
</dbReference>
<dbReference type="Pfam" id="PF01809">
    <property type="entry name" value="YidD"/>
    <property type="match status" value="1"/>
</dbReference>
<protein>
    <recommendedName>
        <fullName evidence="1">Putative membrane protein insertion efficiency factor</fullName>
    </recommendedName>
</protein>